<dbReference type="Pfam" id="PF02801">
    <property type="entry name" value="Ketoacyl-synt_C"/>
    <property type="match status" value="1"/>
</dbReference>
<dbReference type="Proteomes" id="UP001174909">
    <property type="component" value="Unassembled WGS sequence"/>
</dbReference>
<reference evidence="6" key="1">
    <citation type="submission" date="2023-03" db="EMBL/GenBank/DDBJ databases">
        <authorList>
            <person name="Steffen K."/>
            <person name="Cardenas P."/>
        </authorList>
    </citation>
    <scope>NUCLEOTIDE SEQUENCE</scope>
</reference>
<proteinExistence type="inferred from homology"/>
<evidence type="ECO:0000256" key="4">
    <source>
        <dbReference type="RuleBase" id="RU003694"/>
    </source>
</evidence>
<dbReference type="Gene3D" id="3.40.47.10">
    <property type="match status" value="1"/>
</dbReference>
<keyword evidence="7" id="KW-1185">Reference proteome</keyword>
<dbReference type="PANTHER" id="PTHR11712">
    <property type="entry name" value="POLYKETIDE SYNTHASE-RELATED"/>
    <property type="match status" value="1"/>
</dbReference>
<evidence type="ECO:0000313" key="7">
    <source>
        <dbReference type="Proteomes" id="UP001174909"/>
    </source>
</evidence>
<evidence type="ECO:0000256" key="3">
    <source>
        <dbReference type="ARBA" id="ARBA00022679"/>
    </source>
</evidence>
<keyword evidence="3 4" id="KW-0808">Transferase</keyword>
<evidence type="ECO:0000259" key="5">
    <source>
        <dbReference type="PROSITE" id="PS52004"/>
    </source>
</evidence>
<feature type="domain" description="Ketosynthase family 3 (KS3)" evidence="5">
    <location>
        <begin position="1"/>
        <end position="146"/>
    </location>
</feature>
<dbReference type="EC" id="2.3.1.41" evidence="2"/>
<dbReference type="InterPro" id="IPR014031">
    <property type="entry name" value="Ketoacyl_synth_C"/>
</dbReference>
<protein>
    <recommendedName>
        <fullName evidence="2">beta-ketoacyl-[acyl-carrier-protein] synthase I</fullName>
        <ecNumber evidence="2">2.3.1.41</ecNumber>
    </recommendedName>
</protein>
<dbReference type="GO" id="GO:0006633">
    <property type="term" value="P:fatty acid biosynthetic process"/>
    <property type="evidence" value="ECO:0007669"/>
    <property type="project" value="TreeGrafter"/>
</dbReference>
<dbReference type="SUPFAM" id="SSF53901">
    <property type="entry name" value="Thiolase-like"/>
    <property type="match status" value="1"/>
</dbReference>
<dbReference type="InterPro" id="IPR000794">
    <property type="entry name" value="Beta-ketoacyl_synthase"/>
</dbReference>
<comment type="caution">
    <text evidence="6">The sequence shown here is derived from an EMBL/GenBank/DDBJ whole genome shotgun (WGS) entry which is preliminary data.</text>
</comment>
<sequence length="146" mass="15714">MFAGGSEDAITPLSFAGFCAMRAMSTRNDEPQRASRPFDKERDGFVMGEGAGVLVLESLSHALKRNASIYGEIVGYGMSADAYDMVHPSENGEGAAKSMELALKDAQIAPEDVDYINAHGTSNQRATLQKHLPLKHFLEITPTGLP</sequence>
<name>A0AA35R0R1_GEOBA</name>
<dbReference type="InterPro" id="IPR016039">
    <property type="entry name" value="Thiolase-like"/>
</dbReference>
<evidence type="ECO:0000256" key="2">
    <source>
        <dbReference type="ARBA" id="ARBA00013191"/>
    </source>
</evidence>
<dbReference type="InterPro" id="IPR014030">
    <property type="entry name" value="Ketoacyl_synth_N"/>
</dbReference>
<dbReference type="GO" id="GO:0005829">
    <property type="term" value="C:cytosol"/>
    <property type="evidence" value="ECO:0007669"/>
    <property type="project" value="TreeGrafter"/>
</dbReference>
<evidence type="ECO:0000256" key="1">
    <source>
        <dbReference type="ARBA" id="ARBA00008467"/>
    </source>
</evidence>
<evidence type="ECO:0000313" key="6">
    <source>
        <dbReference type="EMBL" id="CAI7999718.1"/>
    </source>
</evidence>
<dbReference type="PANTHER" id="PTHR11712:SF336">
    <property type="entry name" value="3-OXOACYL-[ACYL-CARRIER-PROTEIN] SYNTHASE, MITOCHONDRIAL"/>
    <property type="match status" value="1"/>
</dbReference>
<accession>A0AA35R0R1</accession>
<dbReference type="Pfam" id="PF00109">
    <property type="entry name" value="ketoacyl-synt"/>
    <property type="match status" value="1"/>
</dbReference>
<dbReference type="InterPro" id="IPR020841">
    <property type="entry name" value="PKS_Beta-ketoAc_synthase_dom"/>
</dbReference>
<dbReference type="PROSITE" id="PS52004">
    <property type="entry name" value="KS3_2"/>
    <property type="match status" value="1"/>
</dbReference>
<comment type="similarity">
    <text evidence="1 4">Belongs to the thiolase-like superfamily. Beta-ketoacyl-ACP synthases family.</text>
</comment>
<organism evidence="6 7">
    <name type="scientific">Geodia barretti</name>
    <name type="common">Barrett's horny sponge</name>
    <dbReference type="NCBI Taxonomy" id="519541"/>
    <lineage>
        <taxon>Eukaryota</taxon>
        <taxon>Metazoa</taxon>
        <taxon>Porifera</taxon>
        <taxon>Demospongiae</taxon>
        <taxon>Heteroscleromorpha</taxon>
        <taxon>Tetractinellida</taxon>
        <taxon>Astrophorina</taxon>
        <taxon>Geodiidae</taxon>
        <taxon>Geodia</taxon>
    </lineage>
</organism>
<dbReference type="AlphaFoldDB" id="A0AA35R0R1"/>
<dbReference type="EMBL" id="CASHTH010000382">
    <property type="protein sequence ID" value="CAI7999718.1"/>
    <property type="molecule type" value="Genomic_DNA"/>
</dbReference>
<dbReference type="GO" id="GO:0004315">
    <property type="term" value="F:3-oxoacyl-[acyl-carrier-protein] synthase activity"/>
    <property type="evidence" value="ECO:0007669"/>
    <property type="project" value="UniProtKB-EC"/>
</dbReference>
<gene>
    <name evidence="6" type="ORF">GBAR_LOCUS2775</name>
</gene>